<comment type="subcellular location">
    <subcellularLocation>
        <location evidence="1 12">Cell outer membrane</location>
        <topology evidence="1 12">Multi-pass membrane protein</topology>
    </subcellularLocation>
</comment>
<keyword evidence="10 12" id="KW-0472">Membrane</keyword>
<reference evidence="18" key="1">
    <citation type="submission" date="2022-08" db="EMBL/GenBank/DDBJ databases">
        <authorList>
            <person name="Vandamme P."/>
            <person name="Hettiarachchi A."/>
            <person name="Peeters C."/>
            <person name="Cnockaert M."/>
            <person name="Carlier A."/>
        </authorList>
    </citation>
    <scope>NUCLEOTIDE SEQUENCE</scope>
    <source>
        <strain evidence="18">LMG 31809</strain>
    </source>
</reference>
<dbReference type="InterPro" id="IPR039426">
    <property type="entry name" value="TonB-dep_rcpt-like"/>
</dbReference>
<organism evidence="18 19">
    <name type="scientific">Govanella unica</name>
    <dbReference type="NCBI Taxonomy" id="2975056"/>
    <lineage>
        <taxon>Bacteria</taxon>
        <taxon>Pseudomonadati</taxon>
        <taxon>Pseudomonadota</taxon>
        <taxon>Alphaproteobacteria</taxon>
        <taxon>Emcibacterales</taxon>
        <taxon>Govanellaceae</taxon>
        <taxon>Govanella</taxon>
    </lineage>
</organism>
<evidence type="ECO:0000256" key="8">
    <source>
        <dbReference type="ARBA" id="ARBA00023065"/>
    </source>
</evidence>
<sequence length="718" mass="78651">MTISDRAAGLVKHGLFGLTSAAALLLLQPGSQAFAQSSGFQMEEIMVTARKRVESLQDVPISVSTFSSAQLDRLSATSLKDVKNFVPGLYYSDRSALQTDITIRGVGGDSRNIGIESGTGLYVDGVYAGRTSAYNMDLADVAQIEILRGPQGTLFGKNTMGGVINIVTRKPTEVLSGNAEISYGNYNAIRFKGSVSGPLTDKLLAKATVATWDRDGYLHNLFDDSKLQSEKRRSGMLQFQLKPSDALEINLSGDYTHDDQNAVLNQLGSAAAFGAGYYNPNRFEVNTNRRNSIERDMYGFALSANYTLGSGHTLTSISSFRHVDITVYSDIDQVPVDVFHSGPFTDNFKQYTQELRISSPGQQFIDYLVGLYYYKQDASASRNIYASGNPIFFTRGPLDTTSFAGFANVTANFTPKLAVTAGVRATYEKKEGSYQQTSPTPAFNKNFPDLRISSTEPSWTLSANYRWVEEVSTFLSVSRGFKSGGFNVDPLATPAPLTNKDITFDSEFVTSYEAGLKSELLGGKLRLSASVFYSEYKDRQVPQFETIGGIPTVITRNAGASEVKGFEVEFTAVPNQWLLVFGGLGYLDGKYTEFAGATTSGQNFTGHITEKTPKWSANIGVDMRVPVGPGELSLSPQLAYVGKTYLQPDNLPFNIEHGYTLVNVRLGYEFQDGQYGIFAWGKNLTNATYKEFTRQFSGSDQVLFGEPRTYGVQLNAKF</sequence>
<keyword evidence="19" id="KW-1185">Reference proteome</keyword>
<evidence type="ECO:0000256" key="3">
    <source>
        <dbReference type="ARBA" id="ARBA00022452"/>
    </source>
</evidence>
<feature type="chain" id="PRO_5040808556" evidence="15">
    <location>
        <begin position="36"/>
        <end position="718"/>
    </location>
</feature>
<dbReference type="Gene3D" id="2.40.170.20">
    <property type="entry name" value="TonB-dependent receptor, beta-barrel domain"/>
    <property type="match status" value="1"/>
</dbReference>
<evidence type="ECO:0000256" key="14">
    <source>
        <dbReference type="RuleBase" id="RU003357"/>
    </source>
</evidence>
<name>A0A9X3U066_9PROT</name>
<dbReference type="PANTHER" id="PTHR32552">
    <property type="entry name" value="FERRICHROME IRON RECEPTOR-RELATED"/>
    <property type="match status" value="1"/>
</dbReference>
<dbReference type="Proteomes" id="UP001141619">
    <property type="component" value="Unassembled WGS sequence"/>
</dbReference>
<comment type="similarity">
    <text evidence="12 14">Belongs to the TonB-dependent receptor family.</text>
</comment>
<evidence type="ECO:0000256" key="13">
    <source>
        <dbReference type="PROSITE-ProRule" id="PRU10144"/>
    </source>
</evidence>
<feature type="domain" description="TonB-dependent receptor-like beta-barrel" evidence="16">
    <location>
        <begin position="244"/>
        <end position="684"/>
    </location>
</feature>
<feature type="short sequence motif" description="TonB C-terminal box" evidence="13">
    <location>
        <begin position="701"/>
        <end position="718"/>
    </location>
</feature>
<dbReference type="RefSeq" id="WP_274944725.1">
    <property type="nucleotide sequence ID" value="NZ_JANWOI010000005.1"/>
</dbReference>
<keyword evidence="4" id="KW-0410">Iron transport</keyword>
<evidence type="ECO:0000259" key="17">
    <source>
        <dbReference type="Pfam" id="PF07715"/>
    </source>
</evidence>
<evidence type="ECO:0000256" key="5">
    <source>
        <dbReference type="ARBA" id="ARBA00022692"/>
    </source>
</evidence>
<keyword evidence="5 12" id="KW-0812">Transmembrane</keyword>
<feature type="signal peptide" evidence="15">
    <location>
        <begin position="1"/>
        <end position="35"/>
    </location>
</feature>
<dbReference type="Pfam" id="PF00593">
    <property type="entry name" value="TonB_dep_Rec_b-barrel"/>
    <property type="match status" value="1"/>
</dbReference>
<dbReference type="GO" id="GO:0006826">
    <property type="term" value="P:iron ion transport"/>
    <property type="evidence" value="ECO:0007669"/>
    <property type="project" value="UniProtKB-KW"/>
</dbReference>
<evidence type="ECO:0000256" key="11">
    <source>
        <dbReference type="ARBA" id="ARBA00023237"/>
    </source>
</evidence>
<keyword evidence="8" id="KW-0406">Ion transport</keyword>
<keyword evidence="7" id="KW-0408">Iron</keyword>
<evidence type="ECO:0000256" key="10">
    <source>
        <dbReference type="ARBA" id="ARBA00023136"/>
    </source>
</evidence>
<feature type="domain" description="TonB-dependent receptor plug" evidence="17">
    <location>
        <begin position="56"/>
        <end position="163"/>
    </location>
</feature>
<keyword evidence="11 12" id="KW-0998">Cell outer membrane</keyword>
<evidence type="ECO:0000313" key="19">
    <source>
        <dbReference type="Proteomes" id="UP001141619"/>
    </source>
</evidence>
<comment type="caution">
    <text evidence="18">The sequence shown here is derived from an EMBL/GenBank/DDBJ whole genome shotgun (WGS) entry which is preliminary data.</text>
</comment>
<evidence type="ECO:0000313" key="18">
    <source>
        <dbReference type="EMBL" id="MDA5195013.1"/>
    </source>
</evidence>
<dbReference type="PANTHER" id="PTHR32552:SF81">
    <property type="entry name" value="TONB-DEPENDENT OUTER MEMBRANE RECEPTOR"/>
    <property type="match status" value="1"/>
</dbReference>
<evidence type="ECO:0000256" key="1">
    <source>
        <dbReference type="ARBA" id="ARBA00004571"/>
    </source>
</evidence>
<dbReference type="SUPFAM" id="SSF56935">
    <property type="entry name" value="Porins"/>
    <property type="match status" value="1"/>
</dbReference>
<protein>
    <submittedName>
        <fullName evidence="18">TonB-dependent receptor</fullName>
    </submittedName>
</protein>
<evidence type="ECO:0000256" key="6">
    <source>
        <dbReference type="ARBA" id="ARBA00022729"/>
    </source>
</evidence>
<accession>A0A9X3U066</accession>
<keyword evidence="18" id="KW-0675">Receptor</keyword>
<evidence type="ECO:0000256" key="9">
    <source>
        <dbReference type="ARBA" id="ARBA00023077"/>
    </source>
</evidence>
<dbReference type="EMBL" id="JANWOI010000005">
    <property type="protein sequence ID" value="MDA5195013.1"/>
    <property type="molecule type" value="Genomic_DNA"/>
</dbReference>
<evidence type="ECO:0000259" key="16">
    <source>
        <dbReference type="Pfam" id="PF00593"/>
    </source>
</evidence>
<keyword evidence="2 12" id="KW-0813">Transport</keyword>
<evidence type="ECO:0000256" key="2">
    <source>
        <dbReference type="ARBA" id="ARBA00022448"/>
    </source>
</evidence>
<keyword evidence="3 12" id="KW-1134">Transmembrane beta strand</keyword>
<keyword evidence="6 15" id="KW-0732">Signal</keyword>
<dbReference type="PROSITE" id="PS01156">
    <property type="entry name" value="TONB_DEPENDENT_REC_2"/>
    <property type="match status" value="1"/>
</dbReference>
<dbReference type="InterPro" id="IPR012910">
    <property type="entry name" value="Plug_dom"/>
</dbReference>
<reference evidence="18" key="2">
    <citation type="journal article" date="2023" name="Syst. Appl. Microbiol.">
        <title>Govania unica gen. nov., sp. nov., a rare biosphere bacterium that represents a novel family in the class Alphaproteobacteria.</title>
        <authorList>
            <person name="Vandamme P."/>
            <person name="Peeters C."/>
            <person name="Hettiarachchi A."/>
            <person name="Cnockaert M."/>
            <person name="Carlier A."/>
        </authorList>
    </citation>
    <scope>NUCLEOTIDE SEQUENCE</scope>
    <source>
        <strain evidence="18">LMG 31809</strain>
    </source>
</reference>
<dbReference type="Pfam" id="PF07715">
    <property type="entry name" value="Plug"/>
    <property type="match status" value="1"/>
</dbReference>
<keyword evidence="9 14" id="KW-0798">TonB box</keyword>
<gene>
    <name evidence="18" type="ORF">NYP16_13745</name>
</gene>
<dbReference type="AlphaFoldDB" id="A0A9X3U066"/>
<dbReference type="InterPro" id="IPR010917">
    <property type="entry name" value="TonB_rcpt_CS"/>
</dbReference>
<proteinExistence type="inferred from homology"/>
<dbReference type="PROSITE" id="PS52016">
    <property type="entry name" value="TONB_DEPENDENT_REC_3"/>
    <property type="match status" value="1"/>
</dbReference>
<evidence type="ECO:0000256" key="12">
    <source>
        <dbReference type="PROSITE-ProRule" id="PRU01360"/>
    </source>
</evidence>
<evidence type="ECO:0000256" key="4">
    <source>
        <dbReference type="ARBA" id="ARBA00022496"/>
    </source>
</evidence>
<dbReference type="InterPro" id="IPR036942">
    <property type="entry name" value="Beta-barrel_TonB_sf"/>
</dbReference>
<evidence type="ECO:0000256" key="15">
    <source>
        <dbReference type="SAM" id="SignalP"/>
    </source>
</evidence>
<dbReference type="GO" id="GO:0009279">
    <property type="term" value="C:cell outer membrane"/>
    <property type="evidence" value="ECO:0007669"/>
    <property type="project" value="UniProtKB-SubCell"/>
</dbReference>
<evidence type="ECO:0000256" key="7">
    <source>
        <dbReference type="ARBA" id="ARBA00023004"/>
    </source>
</evidence>
<dbReference type="InterPro" id="IPR000531">
    <property type="entry name" value="Beta-barrel_TonB"/>
</dbReference>
<dbReference type="CDD" id="cd01347">
    <property type="entry name" value="ligand_gated_channel"/>
    <property type="match status" value="1"/>
</dbReference>